<organism evidence="1 2">
    <name type="scientific">Mycolicibacterium phocaicum</name>
    <dbReference type="NCBI Taxonomy" id="319706"/>
    <lineage>
        <taxon>Bacteria</taxon>
        <taxon>Bacillati</taxon>
        <taxon>Actinomycetota</taxon>
        <taxon>Actinomycetes</taxon>
        <taxon>Mycobacteriales</taxon>
        <taxon>Mycobacteriaceae</taxon>
        <taxon>Mycolicibacterium</taxon>
    </lineage>
</organism>
<evidence type="ECO:0000313" key="2">
    <source>
        <dbReference type="Proteomes" id="UP000309984"/>
    </source>
</evidence>
<sequence length="86" mass="9654">MAHGDPTDLQGSMGIGHLEHDTSRCHHGTTMFAHHPRVLKFLAKVFIMAGKRERHTGRHWIASRSRTILLGGYVAQRSQGTSIRLQ</sequence>
<evidence type="ECO:0000313" key="1">
    <source>
        <dbReference type="EMBL" id="TLH67234.1"/>
    </source>
</evidence>
<proteinExistence type="predicted"/>
<dbReference type="AlphaFoldDB" id="A0AA94UDU0"/>
<gene>
    <name evidence="1" type="ORF">C1S79_15480</name>
</gene>
<keyword evidence="2" id="KW-1185">Reference proteome</keyword>
<dbReference type="Proteomes" id="UP000309984">
    <property type="component" value="Unassembled WGS sequence"/>
</dbReference>
<protein>
    <submittedName>
        <fullName evidence="1">Uncharacterized protein</fullName>
    </submittedName>
</protein>
<dbReference type="EMBL" id="POTM01000036">
    <property type="protein sequence ID" value="TLH67234.1"/>
    <property type="molecule type" value="Genomic_DNA"/>
</dbReference>
<accession>A0AA94UDU0</accession>
<reference evidence="1 2" key="1">
    <citation type="submission" date="2018-01" db="EMBL/GenBank/DDBJ databases">
        <title>Comparative genomics of Mycobacterium mucogenicum and Mycobacterium neoaurum clade members emphasizing tRNA and non-coding RNA.</title>
        <authorList>
            <person name="Behra P.R.K."/>
            <person name="Pettersson B.M.F."/>
            <person name="Das S."/>
            <person name="Dasgupta S."/>
            <person name="Kirsebom L.A."/>
        </authorList>
    </citation>
    <scope>NUCLEOTIDE SEQUENCE [LARGE SCALE GENOMIC DNA]</scope>
    <source>
        <strain evidence="1 2">DSM 45104</strain>
    </source>
</reference>
<comment type="caution">
    <text evidence="1">The sequence shown here is derived from an EMBL/GenBank/DDBJ whole genome shotgun (WGS) entry which is preliminary data.</text>
</comment>
<name>A0AA94UDU0_9MYCO</name>